<dbReference type="AlphaFoldDB" id="A0A1W1HAR0"/>
<dbReference type="EMBL" id="FWEV01000097">
    <property type="protein sequence ID" value="SLM29519.1"/>
    <property type="molecule type" value="Genomic_DNA"/>
</dbReference>
<gene>
    <name evidence="1" type="ORF">MTBBW1_1860009</name>
</gene>
<keyword evidence="2" id="KW-1185">Reference proteome</keyword>
<reference evidence="1 2" key="1">
    <citation type="submission" date="2017-03" db="EMBL/GenBank/DDBJ databases">
        <authorList>
            <person name="Afonso C.L."/>
            <person name="Miller P.J."/>
            <person name="Scott M.A."/>
            <person name="Spackman E."/>
            <person name="Goraichik I."/>
            <person name="Dimitrov K.M."/>
            <person name="Suarez D.L."/>
            <person name="Swayne D.E."/>
        </authorList>
    </citation>
    <scope>NUCLEOTIDE SEQUENCE [LARGE SCALE GENOMIC DNA]</scope>
    <source>
        <strain evidence="1">PRJEB14757</strain>
    </source>
</reference>
<proteinExistence type="predicted"/>
<accession>A0A1W1HAR0</accession>
<name>A0A1W1HAR0_9BACT</name>
<dbReference type="Proteomes" id="UP000191931">
    <property type="component" value="Unassembled WGS sequence"/>
</dbReference>
<evidence type="ECO:0000313" key="2">
    <source>
        <dbReference type="Proteomes" id="UP000191931"/>
    </source>
</evidence>
<sequence>MSGECRERGRELTSDFGQTVINSNSIDKGNKNEKYHEEEYFKPCISYGSRNGFCPDI</sequence>
<evidence type="ECO:0000313" key="1">
    <source>
        <dbReference type="EMBL" id="SLM29519.1"/>
    </source>
</evidence>
<protein>
    <submittedName>
        <fullName evidence="1">Uncharacterized protein</fullName>
    </submittedName>
</protein>
<dbReference type="STRING" id="1246637.MTBBW1_1860009"/>
<organism evidence="1 2">
    <name type="scientific">Desulfamplus magnetovallimortis</name>
    <dbReference type="NCBI Taxonomy" id="1246637"/>
    <lineage>
        <taxon>Bacteria</taxon>
        <taxon>Pseudomonadati</taxon>
        <taxon>Thermodesulfobacteriota</taxon>
        <taxon>Desulfobacteria</taxon>
        <taxon>Desulfobacterales</taxon>
        <taxon>Desulfobacteraceae</taxon>
        <taxon>Desulfamplus</taxon>
    </lineage>
</organism>